<organism evidence="2 3">
    <name type="scientific">Elysia crispata</name>
    <name type="common">lettuce slug</name>
    <dbReference type="NCBI Taxonomy" id="231223"/>
    <lineage>
        <taxon>Eukaryota</taxon>
        <taxon>Metazoa</taxon>
        <taxon>Spiralia</taxon>
        <taxon>Lophotrochozoa</taxon>
        <taxon>Mollusca</taxon>
        <taxon>Gastropoda</taxon>
        <taxon>Heterobranchia</taxon>
        <taxon>Euthyneura</taxon>
        <taxon>Panpulmonata</taxon>
        <taxon>Sacoglossa</taxon>
        <taxon>Placobranchoidea</taxon>
        <taxon>Plakobranchidae</taxon>
        <taxon>Elysia</taxon>
    </lineage>
</organism>
<evidence type="ECO:0000313" key="2">
    <source>
        <dbReference type="EMBL" id="KAK3792464.1"/>
    </source>
</evidence>
<name>A0AAE1E2X1_9GAST</name>
<evidence type="ECO:0000313" key="3">
    <source>
        <dbReference type="Proteomes" id="UP001283361"/>
    </source>
</evidence>
<dbReference type="AlphaFoldDB" id="A0AAE1E2X1"/>
<protein>
    <submittedName>
        <fullName evidence="2">Uncharacterized protein</fullName>
    </submittedName>
</protein>
<feature type="compositionally biased region" description="Polar residues" evidence="1">
    <location>
        <begin position="34"/>
        <end position="48"/>
    </location>
</feature>
<proteinExistence type="predicted"/>
<reference evidence="2" key="1">
    <citation type="journal article" date="2023" name="G3 (Bethesda)">
        <title>A reference genome for the long-term kleptoplast-retaining sea slug Elysia crispata morphotype clarki.</title>
        <authorList>
            <person name="Eastman K.E."/>
            <person name="Pendleton A.L."/>
            <person name="Shaikh M.A."/>
            <person name="Suttiyut T."/>
            <person name="Ogas R."/>
            <person name="Tomko P."/>
            <person name="Gavelis G."/>
            <person name="Widhalm J.R."/>
            <person name="Wisecaver J.H."/>
        </authorList>
    </citation>
    <scope>NUCLEOTIDE SEQUENCE</scope>
    <source>
        <strain evidence="2">ECLA1</strain>
    </source>
</reference>
<comment type="caution">
    <text evidence="2">The sequence shown here is derived from an EMBL/GenBank/DDBJ whole genome shotgun (WGS) entry which is preliminary data.</text>
</comment>
<feature type="compositionally biased region" description="Polar residues" evidence="1">
    <location>
        <begin position="61"/>
        <end position="70"/>
    </location>
</feature>
<dbReference type="Proteomes" id="UP001283361">
    <property type="component" value="Unassembled WGS sequence"/>
</dbReference>
<gene>
    <name evidence="2" type="ORF">RRG08_049163</name>
</gene>
<accession>A0AAE1E2X1</accession>
<keyword evidence="3" id="KW-1185">Reference proteome</keyword>
<sequence length="87" mass="9801">MLSSDMQVTSEAFRVQQDSKSRQKRFAYGKTASHVRSVSRTARQQVTSEAFRKRKAASHIRSVSQAQGSKSHQKRFASARQQVTSEA</sequence>
<feature type="region of interest" description="Disordered" evidence="1">
    <location>
        <begin position="1"/>
        <end position="87"/>
    </location>
</feature>
<dbReference type="EMBL" id="JAWDGP010001372">
    <property type="protein sequence ID" value="KAK3792464.1"/>
    <property type="molecule type" value="Genomic_DNA"/>
</dbReference>
<evidence type="ECO:0000256" key="1">
    <source>
        <dbReference type="SAM" id="MobiDB-lite"/>
    </source>
</evidence>
<feature type="compositionally biased region" description="Polar residues" evidence="1">
    <location>
        <begin position="1"/>
        <end position="10"/>
    </location>
</feature>